<evidence type="ECO:0000256" key="2">
    <source>
        <dbReference type="ARBA" id="ARBA00022801"/>
    </source>
</evidence>
<accession>B5IAI1</accession>
<keyword evidence="3" id="KW-0269">Exonuclease</keyword>
<evidence type="ECO:0000256" key="3">
    <source>
        <dbReference type="ARBA" id="ARBA00022839"/>
    </source>
</evidence>
<dbReference type="RefSeq" id="WP_008082677.1">
    <property type="nucleotide sequence ID" value="NC_013926.1"/>
</dbReference>
<evidence type="ECO:0000313" key="6">
    <source>
        <dbReference type="EMBL" id="ADD08663.1"/>
    </source>
</evidence>
<evidence type="ECO:0000256" key="1">
    <source>
        <dbReference type="ARBA" id="ARBA00022722"/>
    </source>
</evidence>
<dbReference type="Gene3D" id="3.60.21.10">
    <property type="match status" value="1"/>
</dbReference>
<dbReference type="InterPro" id="IPR050535">
    <property type="entry name" value="DNA_Repair-Maintenance_Comp"/>
</dbReference>
<protein>
    <submittedName>
        <fullName evidence="6">Metallophosphoesterase</fullName>
    </submittedName>
</protein>
<keyword evidence="7" id="KW-1185">Reference proteome</keyword>
<dbReference type="OrthoDB" id="11638at2157"/>
<dbReference type="KEGG" id="abi:Aboo_0854"/>
<evidence type="ECO:0000259" key="5">
    <source>
        <dbReference type="Pfam" id="PF00149"/>
    </source>
</evidence>
<reference evidence="6" key="1">
    <citation type="submission" date="2010-02" db="EMBL/GenBank/DDBJ databases">
        <title>Complete sequence of Aciduliprofundum boonei T469.</title>
        <authorList>
            <consortium name="US DOE Joint Genome Institute"/>
            <person name="Lucas S."/>
            <person name="Copeland A."/>
            <person name="Lapidus A."/>
            <person name="Cheng J.-F."/>
            <person name="Bruce D."/>
            <person name="Goodwin L."/>
            <person name="Pitluck S."/>
            <person name="Saunders E."/>
            <person name="Detter J.C."/>
            <person name="Han C."/>
            <person name="Tapia R."/>
            <person name="Land M."/>
            <person name="Hauser L."/>
            <person name="Kyrpides N."/>
            <person name="Mikhailova N."/>
            <person name="Flores G."/>
            <person name="Reysenbach A.-L."/>
            <person name="Woyke T."/>
        </authorList>
    </citation>
    <scope>NUCLEOTIDE SEQUENCE</scope>
    <source>
        <strain evidence="6">T469</strain>
    </source>
</reference>
<feature type="compositionally biased region" description="Basic and acidic residues" evidence="4">
    <location>
        <begin position="399"/>
        <end position="411"/>
    </location>
</feature>
<dbReference type="HOGENOM" id="CLU_026621_5_0_2"/>
<dbReference type="InterPro" id="IPR029052">
    <property type="entry name" value="Metallo-depent_PP-like"/>
</dbReference>
<dbReference type="CDD" id="cd00840">
    <property type="entry name" value="MPP_Mre11_N"/>
    <property type="match status" value="1"/>
</dbReference>
<dbReference type="PANTHER" id="PTHR30337">
    <property type="entry name" value="COMPONENT OF ATP-DEPENDENT DSDNA EXONUCLEASE"/>
    <property type="match status" value="1"/>
</dbReference>
<organism evidence="6 7">
    <name type="scientific">Aciduliprofundum boonei (strain DSM 19572 / T469)</name>
    <dbReference type="NCBI Taxonomy" id="439481"/>
    <lineage>
        <taxon>Archaea</taxon>
        <taxon>Methanobacteriati</taxon>
        <taxon>Thermoplasmatota</taxon>
        <taxon>DHVE2 group</taxon>
        <taxon>Candidatus Aciduliprofundum</taxon>
    </lineage>
</organism>
<feature type="domain" description="Calcineurin-like phosphoesterase" evidence="5">
    <location>
        <begin position="1"/>
        <end position="200"/>
    </location>
</feature>
<dbReference type="InterPro" id="IPR004843">
    <property type="entry name" value="Calcineurin-like_PHP"/>
</dbReference>
<keyword evidence="2" id="KW-0378">Hydrolase</keyword>
<evidence type="ECO:0000256" key="4">
    <source>
        <dbReference type="SAM" id="MobiDB-lite"/>
    </source>
</evidence>
<gene>
    <name evidence="6" type="ordered locus">Aboo_0854</name>
</gene>
<dbReference type="AlphaFoldDB" id="B5IAI1"/>
<dbReference type="GeneID" id="8827804"/>
<dbReference type="Pfam" id="PF00149">
    <property type="entry name" value="Metallophos"/>
    <property type="match status" value="1"/>
</dbReference>
<dbReference type="eggNOG" id="arCOG00397">
    <property type="taxonomic scope" value="Archaea"/>
</dbReference>
<feature type="region of interest" description="Disordered" evidence="4">
    <location>
        <begin position="399"/>
        <end position="423"/>
    </location>
</feature>
<dbReference type="GO" id="GO:0004527">
    <property type="term" value="F:exonuclease activity"/>
    <property type="evidence" value="ECO:0007669"/>
    <property type="project" value="UniProtKB-KW"/>
</dbReference>
<dbReference type="Proteomes" id="UP000001400">
    <property type="component" value="Chromosome"/>
</dbReference>
<dbReference type="InterPro" id="IPR041796">
    <property type="entry name" value="Mre11_N"/>
</dbReference>
<dbReference type="STRING" id="439481.Aboo_0854"/>
<dbReference type="PANTHER" id="PTHR30337:SF0">
    <property type="entry name" value="NUCLEASE SBCCD SUBUNIT D"/>
    <property type="match status" value="1"/>
</dbReference>
<sequence>MKFAHIADAHLGAFSKNPKLKELNLKAFEIAIQKSIEERVDFIIIAGDLFHNPIPDMEIVRRAVEILKNAVDRGIRIYAIYGSHDFSAGSTALLDVLSSTGLFKKVVNYEVYDGKLRILPVEDPTGVNILGVSGLSSAQEVEYFEHIDRDYLERIEHPKIFVFHTTISELKPSYIPDRYALPKFLLPQNFDYYAGGHLHERIESELNGKPLIYPGALFGATYNDLDILKERGFYIVEDFKPRFVPVEVCKFYKRVIKADGYTAEELNKRLLELSKEDYSGQVVILKVKGELRSGKVGEIDFHSIRENIRKTAIDVLLNTYSLTTKERERINVVAESKEEIEEGVFKKISKYGIDVTRRAFNILKEKQPEGMRKDDFSRELQSKLQELIDNVKVGEREEKVEEKKKLDENRKSGAPTLFDFGVR</sequence>
<proteinExistence type="predicted"/>
<name>B5IAI1_ACIB4</name>
<dbReference type="SUPFAM" id="SSF56300">
    <property type="entry name" value="Metallo-dependent phosphatases"/>
    <property type="match status" value="1"/>
</dbReference>
<keyword evidence="1" id="KW-0540">Nuclease</keyword>
<evidence type="ECO:0000313" key="7">
    <source>
        <dbReference type="Proteomes" id="UP000001400"/>
    </source>
</evidence>
<dbReference type="EMBL" id="CP001941">
    <property type="protein sequence ID" value="ADD08663.1"/>
    <property type="molecule type" value="Genomic_DNA"/>
</dbReference>